<dbReference type="UniPathway" id="UPA00834">
    <property type="reaction ID" value="UER00712"/>
</dbReference>
<dbReference type="InterPro" id="IPR044878">
    <property type="entry name" value="UbiA_sf"/>
</dbReference>
<dbReference type="Proteomes" id="UP000241158">
    <property type="component" value="Unassembled WGS sequence"/>
</dbReference>
<reference evidence="16" key="1">
    <citation type="submission" date="2017-11" db="EMBL/GenBank/DDBJ databases">
        <authorList>
            <person name="Kuznetsova I."/>
            <person name="Sazanova A."/>
            <person name="Chirak E."/>
            <person name="Safronova V."/>
            <person name="Willems A."/>
        </authorList>
    </citation>
    <scope>NUCLEOTIDE SEQUENCE [LARGE SCALE GENOMIC DNA]</scope>
    <source>
        <strain evidence="16">PEPV15</strain>
    </source>
</reference>
<evidence type="ECO:0000313" key="16">
    <source>
        <dbReference type="Proteomes" id="UP000241158"/>
    </source>
</evidence>
<evidence type="ECO:0000256" key="2">
    <source>
        <dbReference type="ARBA" id="ARBA00004919"/>
    </source>
</evidence>
<comment type="function">
    <text evidence="14">Converts heme B (protoheme IX) to heme O by substitution of the vinyl group on carbon 2 of heme B porphyrin ring with a hydroxyethyl farnesyl side group.</text>
</comment>
<evidence type="ECO:0000256" key="9">
    <source>
        <dbReference type="ARBA" id="ARBA00023136"/>
    </source>
</evidence>
<comment type="pathway">
    <text evidence="2 14">Porphyrin-containing compound metabolism; heme O biosynthesis; heme O from protoheme: step 1/1.</text>
</comment>
<feature type="transmembrane region" description="Helical" evidence="14">
    <location>
        <begin position="249"/>
        <end position="269"/>
    </location>
</feature>
<accession>A0A2P7B2T1</accession>
<dbReference type="GO" id="GO:0005886">
    <property type="term" value="C:plasma membrane"/>
    <property type="evidence" value="ECO:0007669"/>
    <property type="project" value="UniProtKB-SubCell"/>
</dbReference>
<feature type="transmembrane region" description="Helical" evidence="14">
    <location>
        <begin position="222"/>
        <end position="243"/>
    </location>
</feature>
<evidence type="ECO:0000256" key="12">
    <source>
        <dbReference type="ARBA" id="ARBA00042475"/>
    </source>
</evidence>
<evidence type="ECO:0000256" key="7">
    <source>
        <dbReference type="ARBA" id="ARBA00022989"/>
    </source>
</evidence>
<feature type="transmembrane region" description="Helical" evidence="14">
    <location>
        <begin position="55"/>
        <end position="77"/>
    </location>
</feature>
<comment type="subcellular location">
    <subcellularLocation>
        <location evidence="1 14">Cell membrane</location>
        <topology evidence="1 14">Multi-pass membrane protein</topology>
    </subcellularLocation>
</comment>
<evidence type="ECO:0000256" key="8">
    <source>
        <dbReference type="ARBA" id="ARBA00023133"/>
    </source>
</evidence>
<sequence length="314" mass="33770">MAFIEKNADISSSTGLSEASASDYVALLKPRVMSLVVFTGFVGMMAAPGQINPVLAAIAILCIAVGAGASGALNMWYDSDIDAVMKRTSRRPIPAGRISRQEVLTFGLLLSAFSVVTLGLFVNHLSAFLLAFTIFFYAVIYTMWLKRTTPQNIVIGGAAGAFPPMIGWAAVTNSISMESVVLFLIIFLWTPPHFWALSLFMSDDYEKAKIPMMPNVAGPASTKFQIFLYTLLVAPVGILPWVMGFAGPVYGVFSAAMGVAFLSAAWTVWQAPVGDAMIKPAKKMFAFSIFYLFSLYAVLLGEILVSKALLVAGL</sequence>
<dbReference type="EC" id="2.5.1.141" evidence="3 14"/>
<name>A0A2P7B2T1_9HYPH</name>
<dbReference type="Pfam" id="PF01040">
    <property type="entry name" value="UbiA"/>
    <property type="match status" value="1"/>
</dbReference>
<feature type="transmembrane region" description="Helical" evidence="14">
    <location>
        <begin position="127"/>
        <end position="145"/>
    </location>
</feature>
<dbReference type="CDD" id="cd13957">
    <property type="entry name" value="PT_UbiA_Cox10"/>
    <property type="match status" value="1"/>
</dbReference>
<dbReference type="EMBL" id="PGGN01000001">
    <property type="protein sequence ID" value="PSH60762.1"/>
    <property type="molecule type" value="Genomic_DNA"/>
</dbReference>
<keyword evidence="9 14" id="KW-0472">Membrane</keyword>
<dbReference type="GO" id="GO:0048034">
    <property type="term" value="P:heme O biosynthetic process"/>
    <property type="evidence" value="ECO:0007669"/>
    <property type="project" value="UniProtKB-UniRule"/>
</dbReference>
<comment type="caution">
    <text evidence="15">The sequence shown here is derived from an EMBL/GenBank/DDBJ whole genome shotgun (WGS) entry which is preliminary data.</text>
</comment>
<dbReference type="InterPro" id="IPR006369">
    <property type="entry name" value="Protohaem_IX_farnesylTrfase"/>
</dbReference>
<evidence type="ECO:0000256" key="1">
    <source>
        <dbReference type="ARBA" id="ARBA00004651"/>
    </source>
</evidence>
<evidence type="ECO:0000313" key="15">
    <source>
        <dbReference type="EMBL" id="PSH60762.1"/>
    </source>
</evidence>
<protein>
    <recommendedName>
        <fullName evidence="11 14">Protoheme IX farnesyltransferase</fullName>
        <ecNumber evidence="3 14">2.5.1.141</ecNumber>
    </recommendedName>
    <alternativeName>
        <fullName evidence="12 14">Heme B farnesyltransferase</fullName>
    </alternativeName>
    <alternativeName>
        <fullName evidence="10 14">Heme O synthase</fullName>
    </alternativeName>
</protein>
<evidence type="ECO:0000256" key="14">
    <source>
        <dbReference type="HAMAP-Rule" id="MF_00154"/>
    </source>
</evidence>
<dbReference type="AlphaFoldDB" id="A0A2P7B2T1"/>
<dbReference type="GO" id="GO:0008495">
    <property type="term" value="F:protoheme IX farnesyltransferase activity"/>
    <property type="evidence" value="ECO:0007669"/>
    <property type="project" value="UniProtKB-UniRule"/>
</dbReference>
<dbReference type="FunFam" id="1.10.357.140:FF:000001">
    <property type="entry name" value="Protoheme IX farnesyltransferase"/>
    <property type="match status" value="1"/>
</dbReference>
<feature type="transmembrane region" description="Helical" evidence="14">
    <location>
        <begin position="103"/>
        <end position="121"/>
    </location>
</feature>
<keyword evidence="6 14" id="KW-0812">Transmembrane</keyword>
<comment type="miscellaneous">
    <text evidence="14">Carbon 2 of the heme B porphyrin ring is defined according to the Fischer nomenclature.</text>
</comment>
<evidence type="ECO:0000256" key="3">
    <source>
        <dbReference type="ARBA" id="ARBA00012292"/>
    </source>
</evidence>
<feature type="transmembrane region" description="Helical" evidence="14">
    <location>
        <begin position="289"/>
        <end position="312"/>
    </location>
</feature>
<feature type="transmembrane region" description="Helical" evidence="14">
    <location>
        <begin position="32"/>
        <end position="49"/>
    </location>
</feature>
<dbReference type="InterPro" id="IPR030470">
    <property type="entry name" value="UbiA_prenylTrfase_CS"/>
</dbReference>
<evidence type="ECO:0000256" key="5">
    <source>
        <dbReference type="ARBA" id="ARBA00022679"/>
    </source>
</evidence>
<evidence type="ECO:0000256" key="4">
    <source>
        <dbReference type="ARBA" id="ARBA00022475"/>
    </source>
</evidence>
<dbReference type="NCBIfam" id="TIGR01473">
    <property type="entry name" value="cyoE_ctaB"/>
    <property type="match status" value="1"/>
</dbReference>
<evidence type="ECO:0000256" key="10">
    <source>
        <dbReference type="ARBA" id="ARBA00030253"/>
    </source>
</evidence>
<dbReference type="PANTHER" id="PTHR43448">
    <property type="entry name" value="PROTOHEME IX FARNESYLTRANSFERASE, MITOCHONDRIAL"/>
    <property type="match status" value="1"/>
</dbReference>
<evidence type="ECO:0000256" key="11">
    <source>
        <dbReference type="ARBA" id="ARBA00040810"/>
    </source>
</evidence>
<proteinExistence type="inferred from homology"/>
<dbReference type="RefSeq" id="WP_106716043.1">
    <property type="nucleotide sequence ID" value="NZ_JACHXT010000004.1"/>
</dbReference>
<dbReference type="Gene3D" id="1.10.357.140">
    <property type="entry name" value="UbiA prenyltransferase"/>
    <property type="match status" value="1"/>
</dbReference>
<comment type="similarity">
    <text evidence="14">Belongs to the UbiA prenyltransferase family. Protoheme IX farnesyltransferase subfamily.</text>
</comment>
<keyword evidence="4 14" id="KW-1003">Cell membrane</keyword>
<feature type="transmembrane region" description="Helical" evidence="14">
    <location>
        <begin position="181"/>
        <end position="201"/>
    </location>
</feature>
<dbReference type="OrthoDB" id="9814417at2"/>
<gene>
    <name evidence="14" type="primary">ctaB</name>
    <name evidence="15" type="ORF">CU100_06600</name>
</gene>
<keyword evidence="16" id="KW-1185">Reference proteome</keyword>
<keyword evidence="5 14" id="KW-0808">Transferase</keyword>
<keyword evidence="7 14" id="KW-1133">Transmembrane helix</keyword>
<comment type="catalytic activity">
    <reaction evidence="13 14">
        <text>heme b + (2E,6E)-farnesyl diphosphate + H2O = Fe(II)-heme o + diphosphate</text>
        <dbReference type="Rhea" id="RHEA:28070"/>
        <dbReference type="ChEBI" id="CHEBI:15377"/>
        <dbReference type="ChEBI" id="CHEBI:33019"/>
        <dbReference type="ChEBI" id="CHEBI:60344"/>
        <dbReference type="ChEBI" id="CHEBI:60530"/>
        <dbReference type="ChEBI" id="CHEBI:175763"/>
        <dbReference type="EC" id="2.5.1.141"/>
    </reaction>
</comment>
<evidence type="ECO:0000256" key="6">
    <source>
        <dbReference type="ARBA" id="ARBA00022692"/>
    </source>
</evidence>
<organism evidence="15 16">
    <name type="scientific">Phyllobacterium endophyticum</name>
    <dbReference type="NCBI Taxonomy" id="1149773"/>
    <lineage>
        <taxon>Bacteria</taxon>
        <taxon>Pseudomonadati</taxon>
        <taxon>Pseudomonadota</taxon>
        <taxon>Alphaproteobacteria</taxon>
        <taxon>Hyphomicrobiales</taxon>
        <taxon>Phyllobacteriaceae</taxon>
        <taxon>Phyllobacterium</taxon>
    </lineage>
</organism>
<dbReference type="NCBIfam" id="NF003349">
    <property type="entry name" value="PRK04375.1-2"/>
    <property type="match status" value="1"/>
</dbReference>
<dbReference type="HAMAP" id="MF_00154">
    <property type="entry name" value="CyoE_CtaB"/>
    <property type="match status" value="1"/>
</dbReference>
<evidence type="ECO:0000256" key="13">
    <source>
        <dbReference type="ARBA" id="ARBA00047690"/>
    </source>
</evidence>
<keyword evidence="8 14" id="KW-0350">Heme biosynthesis</keyword>
<dbReference type="PROSITE" id="PS00943">
    <property type="entry name" value="UBIA"/>
    <property type="match status" value="1"/>
</dbReference>
<dbReference type="PANTHER" id="PTHR43448:SF7">
    <property type="entry name" value="4-HYDROXYBENZOATE SOLANESYLTRANSFERASE"/>
    <property type="match status" value="1"/>
</dbReference>
<dbReference type="InterPro" id="IPR000537">
    <property type="entry name" value="UbiA_prenyltransferase"/>
</dbReference>
<feature type="transmembrane region" description="Helical" evidence="14">
    <location>
        <begin position="152"/>
        <end position="175"/>
    </location>
</feature>